<dbReference type="OrthoDB" id="31550at2157"/>
<feature type="transmembrane region" description="Helical" evidence="1">
    <location>
        <begin position="56"/>
        <end position="78"/>
    </location>
</feature>
<accession>A1S0F2</accession>
<proteinExistence type="predicted"/>
<protein>
    <recommendedName>
        <fullName evidence="4">DUF554 domain-containing protein</fullName>
    </recommendedName>
</protein>
<evidence type="ECO:0000313" key="2">
    <source>
        <dbReference type="EMBL" id="ABL78932.1"/>
    </source>
</evidence>
<dbReference type="EnsemblBacteria" id="ABL78932">
    <property type="protein sequence ID" value="ABL78932"/>
    <property type="gene ID" value="Tpen_1536"/>
</dbReference>
<sequence length="222" mass="22514">MLGTLVNTLTVLAGSLVGLLLRKSVNAERVAFVADVLGLFTVAIGVQMALQARKPVAMIVSLLLGSLVGEALGVEGALQRLSERVSRTRSQGVVDGMLTAFLTFCVGPMTVVGSIRDGLGDPSILLAKSVMDGVASVAYAAAMGVGVVFSSVLVLAFQGSLALLGALTGALLPEASVNELTAAGGVLLIGVGINLLKLKRIRVGNMLPALLLAPILALTGMP</sequence>
<evidence type="ECO:0008006" key="4">
    <source>
        <dbReference type="Google" id="ProtNLM"/>
    </source>
</evidence>
<gene>
    <name evidence="2" type="ordered locus">Tpen_1536</name>
</gene>
<feature type="transmembrane region" description="Helical" evidence="1">
    <location>
        <begin position="30"/>
        <end position="50"/>
    </location>
</feature>
<feature type="transmembrane region" description="Helical" evidence="1">
    <location>
        <begin position="203"/>
        <end position="221"/>
    </location>
</feature>
<dbReference type="Proteomes" id="UP000000641">
    <property type="component" value="Chromosome"/>
</dbReference>
<organism evidence="2 3">
    <name type="scientific">Thermofilum pendens (strain DSM 2475 / Hrk 5)</name>
    <dbReference type="NCBI Taxonomy" id="368408"/>
    <lineage>
        <taxon>Archaea</taxon>
        <taxon>Thermoproteota</taxon>
        <taxon>Thermoprotei</taxon>
        <taxon>Thermofilales</taxon>
        <taxon>Thermofilaceae</taxon>
        <taxon>Thermofilum</taxon>
    </lineage>
</organism>
<dbReference type="KEGG" id="tpe:Tpen_1536"/>
<dbReference type="HOGENOM" id="CLU_091659_0_0_2"/>
<dbReference type="STRING" id="368408.Tpen_1536"/>
<name>A1S0F2_THEPD</name>
<dbReference type="GeneID" id="4600378"/>
<keyword evidence="1" id="KW-0472">Membrane</keyword>
<evidence type="ECO:0000256" key="1">
    <source>
        <dbReference type="SAM" id="Phobius"/>
    </source>
</evidence>
<dbReference type="InterPro" id="IPR007563">
    <property type="entry name" value="DUF554"/>
</dbReference>
<dbReference type="AlphaFoldDB" id="A1S0F2"/>
<dbReference type="TCDB" id="9.B.120.1.7">
    <property type="family name" value="the duf554 (duf554) family"/>
</dbReference>
<keyword evidence="1" id="KW-1133">Transmembrane helix</keyword>
<keyword evidence="3" id="KW-1185">Reference proteome</keyword>
<dbReference type="RefSeq" id="WP_011753197.1">
    <property type="nucleotide sequence ID" value="NC_008698.1"/>
</dbReference>
<evidence type="ECO:0000313" key="3">
    <source>
        <dbReference type="Proteomes" id="UP000000641"/>
    </source>
</evidence>
<dbReference type="EMBL" id="CP000505">
    <property type="protein sequence ID" value="ABL78932.1"/>
    <property type="molecule type" value="Genomic_DNA"/>
</dbReference>
<keyword evidence="1" id="KW-0812">Transmembrane</keyword>
<dbReference type="PANTHER" id="PTHR36111:SF2">
    <property type="entry name" value="INNER MEMBRANE PROTEIN"/>
    <property type="match status" value="1"/>
</dbReference>
<dbReference type="eggNOG" id="arCOG06126">
    <property type="taxonomic scope" value="Archaea"/>
</dbReference>
<feature type="transmembrane region" description="Helical" evidence="1">
    <location>
        <begin position="137"/>
        <end position="157"/>
    </location>
</feature>
<dbReference type="Pfam" id="PF04474">
    <property type="entry name" value="DUF554"/>
    <property type="match status" value="1"/>
</dbReference>
<reference evidence="3" key="1">
    <citation type="journal article" date="2008" name="J. Bacteriol.">
        <title>Genome sequence of Thermofilum pendens reveals an exceptional loss of biosynthetic pathways without genome reduction.</title>
        <authorList>
            <person name="Anderson I."/>
            <person name="Rodriguez J."/>
            <person name="Susanti D."/>
            <person name="Porat I."/>
            <person name="Reich C."/>
            <person name="Ulrich L.E."/>
            <person name="Elkins J.G."/>
            <person name="Mavromatis K."/>
            <person name="Lykidis A."/>
            <person name="Kim E."/>
            <person name="Thompson L.S."/>
            <person name="Nolan M."/>
            <person name="Land M."/>
            <person name="Copeland A."/>
            <person name="Lapidus A."/>
            <person name="Lucas S."/>
            <person name="Detter C."/>
            <person name="Zhulin I.B."/>
            <person name="Olsen G.J."/>
            <person name="Whitman W."/>
            <person name="Mukhopadhyay B."/>
            <person name="Bristow J."/>
            <person name="Kyrpides N."/>
        </authorList>
    </citation>
    <scope>NUCLEOTIDE SEQUENCE [LARGE SCALE GENOMIC DNA]</scope>
    <source>
        <strain evidence="3">DSM 2475 / Hrk 5</strain>
    </source>
</reference>
<dbReference type="PANTHER" id="PTHR36111">
    <property type="entry name" value="INNER MEMBRANE PROTEIN-RELATED"/>
    <property type="match status" value="1"/>
</dbReference>
<feature type="transmembrane region" description="Helical" evidence="1">
    <location>
        <begin position="177"/>
        <end position="196"/>
    </location>
</feature>
<feature type="transmembrane region" description="Helical" evidence="1">
    <location>
        <begin position="6"/>
        <end position="23"/>
    </location>
</feature>